<keyword evidence="2" id="KW-1185">Reference proteome</keyword>
<reference evidence="1 2" key="1">
    <citation type="submission" date="2018-08" db="EMBL/GenBank/DDBJ databases">
        <title>Lysinibacillus sp. YLB-03 draft genome sequence.</title>
        <authorList>
            <person name="Yu L."/>
        </authorList>
    </citation>
    <scope>NUCLEOTIDE SEQUENCE [LARGE SCALE GENOMIC DNA]</scope>
    <source>
        <strain evidence="1 2">YLB-03</strain>
    </source>
</reference>
<sequence>MHNKKKIDQLIHLPDLRFVRYCEENFGVNRGIYNIIDAWFYDQDMVNVSNRRKVIIEFFSYLNKEKENFKFGPGGVKAQLENFWISKKDSQVVSA</sequence>
<comment type="caution">
    <text evidence="1">The sequence shown here is derived from an EMBL/GenBank/DDBJ whole genome shotgun (WGS) entry which is preliminary data.</text>
</comment>
<evidence type="ECO:0000313" key="2">
    <source>
        <dbReference type="Proteomes" id="UP000265692"/>
    </source>
</evidence>
<dbReference type="Proteomes" id="UP000265692">
    <property type="component" value="Unassembled WGS sequence"/>
</dbReference>
<gene>
    <name evidence="1" type="ORF">D1B33_17590</name>
</gene>
<protein>
    <submittedName>
        <fullName evidence="1">Uncharacterized protein</fullName>
    </submittedName>
</protein>
<dbReference type="AlphaFoldDB" id="A0A396S2U9"/>
<dbReference type="EMBL" id="QWEI01000015">
    <property type="protein sequence ID" value="RHW31773.1"/>
    <property type="molecule type" value="Genomic_DNA"/>
</dbReference>
<name>A0A396S2U9_9BACL</name>
<evidence type="ECO:0000313" key="1">
    <source>
        <dbReference type="EMBL" id="RHW31773.1"/>
    </source>
</evidence>
<accession>A0A396S2U9</accession>
<dbReference type="RefSeq" id="WP_118877721.1">
    <property type="nucleotide sequence ID" value="NZ_QWEI01000015.1"/>
</dbReference>
<organism evidence="1 2">
    <name type="scientific">Ureibacillus yapensis</name>
    <dbReference type="NCBI Taxonomy" id="2304605"/>
    <lineage>
        <taxon>Bacteria</taxon>
        <taxon>Bacillati</taxon>
        <taxon>Bacillota</taxon>
        <taxon>Bacilli</taxon>
        <taxon>Bacillales</taxon>
        <taxon>Caryophanaceae</taxon>
        <taxon>Ureibacillus</taxon>
    </lineage>
</organism>
<dbReference type="OrthoDB" id="2889790at2"/>
<proteinExistence type="predicted"/>